<comment type="caution">
    <text evidence="3">The sequence shown here is derived from an EMBL/GenBank/DDBJ whole genome shotgun (WGS) entry which is preliminary data.</text>
</comment>
<gene>
    <name evidence="3" type="primary">GPR1</name>
    <name evidence="3" type="ORF">SLS63_004382</name>
</gene>
<sequence length="249" mass="28330">MEIGYRLQPPRASLSTIKLGGRVENLPTRKSPSRCRISSDFYRRPISTSMEEEEILKGQSLNVGRSRHLNGSQMHIYTVLQQGPSSEREGEPTPGTPIASLGYETLESEGISRGRDRIRPSLVSLCVQGLADTVVFCVREKPWRHTKGGFWENLGSFMNGLSFESRNEIGKTREEMFHDGSRARLRREEEMEREQRAIRMSPGCTPQVSVSRNWWDIELHGDDEVDSRDGQSKDGEWQMRGDRGNMQTG</sequence>
<dbReference type="EMBL" id="JAKNSF020000016">
    <property type="protein sequence ID" value="KAK7734097.1"/>
    <property type="molecule type" value="Genomic_DNA"/>
</dbReference>
<reference evidence="3 4" key="1">
    <citation type="submission" date="2024-02" db="EMBL/GenBank/DDBJ databases">
        <title>De novo assembly and annotation of 12 fungi associated with fruit tree decline syndrome in Ontario, Canada.</title>
        <authorList>
            <person name="Sulman M."/>
            <person name="Ellouze W."/>
            <person name="Ilyukhin E."/>
        </authorList>
    </citation>
    <scope>NUCLEOTIDE SEQUENCE [LARGE SCALE GENOMIC DNA]</scope>
    <source>
        <strain evidence="3 4">M169</strain>
    </source>
</reference>
<keyword evidence="3" id="KW-0675">Receptor</keyword>
<evidence type="ECO:0000313" key="3">
    <source>
        <dbReference type="EMBL" id="KAK7734097.1"/>
    </source>
</evidence>
<evidence type="ECO:0000256" key="1">
    <source>
        <dbReference type="SAM" id="MobiDB-lite"/>
    </source>
</evidence>
<dbReference type="Proteomes" id="UP001430848">
    <property type="component" value="Unassembled WGS sequence"/>
</dbReference>
<feature type="region of interest" description="Disordered" evidence="1">
    <location>
        <begin position="222"/>
        <end position="249"/>
    </location>
</feature>
<keyword evidence="4" id="KW-1185">Reference proteome</keyword>
<protein>
    <submittedName>
        <fullName evidence="3">G protein-coupled receptor gpr1</fullName>
    </submittedName>
</protein>
<dbReference type="Pfam" id="PF11970">
    <property type="entry name" value="GPR_Gpa2_C"/>
    <property type="match status" value="1"/>
</dbReference>
<feature type="domain" description="G protein-coupled receptor GPR1/2/3 C-terminal" evidence="2">
    <location>
        <begin position="122"/>
        <end position="145"/>
    </location>
</feature>
<evidence type="ECO:0000259" key="2">
    <source>
        <dbReference type="Pfam" id="PF11970"/>
    </source>
</evidence>
<accession>A0ABR1PDQ8</accession>
<name>A0ABR1PDQ8_DIAER</name>
<dbReference type="InterPro" id="IPR022596">
    <property type="entry name" value="GPR1/2/3_C"/>
</dbReference>
<proteinExistence type="predicted"/>
<evidence type="ECO:0000313" key="4">
    <source>
        <dbReference type="Proteomes" id="UP001430848"/>
    </source>
</evidence>
<organism evidence="3 4">
    <name type="scientific">Diaporthe eres</name>
    <name type="common">Phomopsis oblonga</name>
    <dbReference type="NCBI Taxonomy" id="83184"/>
    <lineage>
        <taxon>Eukaryota</taxon>
        <taxon>Fungi</taxon>
        <taxon>Dikarya</taxon>
        <taxon>Ascomycota</taxon>
        <taxon>Pezizomycotina</taxon>
        <taxon>Sordariomycetes</taxon>
        <taxon>Sordariomycetidae</taxon>
        <taxon>Diaporthales</taxon>
        <taxon>Diaporthaceae</taxon>
        <taxon>Diaporthe</taxon>
        <taxon>Diaporthe eres species complex</taxon>
    </lineage>
</organism>
<feature type="compositionally biased region" description="Basic and acidic residues" evidence="1">
    <location>
        <begin position="222"/>
        <end position="243"/>
    </location>
</feature>